<feature type="compositionally biased region" description="Gly residues" evidence="3">
    <location>
        <begin position="185"/>
        <end position="194"/>
    </location>
</feature>
<name>A0A3N4LH38_9PEZI</name>
<evidence type="ECO:0000259" key="4">
    <source>
        <dbReference type="PROSITE" id="PS50102"/>
    </source>
</evidence>
<dbReference type="OrthoDB" id="1099063at2759"/>
<dbReference type="InterPro" id="IPR000504">
    <property type="entry name" value="RRM_dom"/>
</dbReference>
<dbReference type="InterPro" id="IPR050374">
    <property type="entry name" value="RRT5_SRSF_SR"/>
</dbReference>
<dbReference type="InParanoid" id="A0A3N4LH38"/>
<dbReference type="Proteomes" id="UP000267821">
    <property type="component" value="Unassembled WGS sequence"/>
</dbReference>
<dbReference type="STRING" id="1051890.A0A3N4LH38"/>
<dbReference type="SMART" id="SM00360">
    <property type="entry name" value="RRM"/>
    <property type="match status" value="2"/>
</dbReference>
<accession>A0A3N4LH38</accession>
<dbReference type="GO" id="GO:0003729">
    <property type="term" value="F:mRNA binding"/>
    <property type="evidence" value="ECO:0007669"/>
    <property type="project" value="TreeGrafter"/>
</dbReference>
<keyword evidence="1 2" id="KW-0694">RNA-binding</keyword>
<feature type="domain" description="RRM" evidence="4">
    <location>
        <begin position="9"/>
        <end position="81"/>
    </location>
</feature>
<reference evidence="5 6" key="1">
    <citation type="journal article" date="2018" name="Nat. Ecol. Evol.">
        <title>Pezizomycetes genomes reveal the molecular basis of ectomycorrhizal truffle lifestyle.</title>
        <authorList>
            <person name="Murat C."/>
            <person name="Payen T."/>
            <person name="Noel B."/>
            <person name="Kuo A."/>
            <person name="Morin E."/>
            <person name="Chen J."/>
            <person name="Kohler A."/>
            <person name="Krizsan K."/>
            <person name="Balestrini R."/>
            <person name="Da Silva C."/>
            <person name="Montanini B."/>
            <person name="Hainaut M."/>
            <person name="Levati E."/>
            <person name="Barry K.W."/>
            <person name="Belfiori B."/>
            <person name="Cichocki N."/>
            <person name="Clum A."/>
            <person name="Dockter R.B."/>
            <person name="Fauchery L."/>
            <person name="Guy J."/>
            <person name="Iotti M."/>
            <person name="Le Tacon F."/>
            <person name="Lindquist E.A."/>
            <person name="Lipzen A."/>
            <person name="Malagnac F."/>
            <person name="Mello A."/>
            <person name="Molinier V."/>
            <person name="Miyauchi S."/>
            <person name="Poulain J."/>
            <person name="Riccioni C."/>
            <person name="Rubini A."/>
            <person name="Sitrit Y."/>
            <person name="Splivallo R."/>
            <person name="Traeger S."/>
            <person name="Wang M."/>
            <person name="Zifcakova L."/>
            <person name="Wipf D."/>
            <person name="Zambonelli A."/>
            <person name="Paolocci F."/>
            <person name="Nowrousian M."/>
            <person name="Ottonello S."/>
            <person name="Baldrian P."/>
            <person name="Spatafora J.W."/>
            <person name="Henrissat B."/>
            <person name="Nagy L.G."/>
            <person name="Aury J.M."/>
            <person name="Wincker P."/>
            <person name="Grigoriev I.V."/>
            <person name="Bonfante P."/>
            <person name="Martin F.M."/>
        </authorList>
    </citation>
    <scope>NUCLEOTIDE SEQUENCE [LARGE SCALE GENOMIC DNA]</scope>
    <source>
        <strain evidence="5 6">ATCC MYA-4762</strain>
    </source>
</reference>
<dbReference type="SUPFAM" id="SSF54928">
    <property type="entry name" value="RNA-binding domain, RBD"/>
    <property type="match status" value="1"/>
</dbReference>
<feature type="region of interest" description="Disordered" evidence="3">
    <location>
        <begin position="176"/>
        <end position="355"/>
    </location>
</feature>
<dbReference type="InterPro" id="IPR035979">
    <property type="entry name" value="RBD_domain_sf"/>
</dbReference>
<evidence type="ECO:0000256" key="2">
    <source>
        <dbReference type="PROSITE-ProRule" id="PRU00176"/>
    </source>
</evidence>
<organism evidence="5 6">
    <name type="scientific">Terfezia boudieri ATCC MYA-4762</name>
    <dbReference type="NCBI Taxonomy" id="1051890"/>
    <lineage>
        <taxon>Eukaryota</taxon>
        <taxon>Fungi</taxon>
        <taxon>Dikarya</taxon>
        <taxon>Ascomycota</taxon>
        <taxon>Pezizomycotina</taxon>
        <taxon>Pezizomycetes</taxon>
        <taxon>Pezizales</taxon>
        <taxon>Pezizaceae</taxon>
        <taxon>Terfezia</taxon>
    </lineage>
</organism>
<keyword evidence="6" id="KW-1185">Reference proteome</keyword>
<feature type="domain" description="RRM" evidence="4">
    <location>
        <begin position="105"/>
        <end position="178"/>
    </location>
</feature>
<dbReference type="CDD" id="cd12339">
    <property type="entry name" value="RRM2_SRSF1_4_like"/>
    <property type="match status" value="1"/>
</dbReference>
<dbReference type="Pfam" id="PF00076">
    <property type="entry name" value="RRM_1"/>
    <property type="match status" value="2"/>
</dbReference>
<evidence type="ECO:0000313" key="5">
    <source>
        <dbReference type="EMBL" id="RPB21018.1"/>
    </source>
</evidence>
<sequence length="355" mass="40225">MMGGEFSGTRLYLGNLPRDVTKREVEDFFKQHGNGNIVEVKLMNGFGFIQYDNEEDPKDIVPACHGREFKGQRLTVQFARGNRHAPRENTFAPDTRYPRTRRTQFRMNITGLQPDTSWQDLKDFARRSNVDVVFSEVSRDGRGMVEFETHDDLREAVAKLDGTDFKNSRVTCIPEVTDVIPPPMNGGGRGGGGRYRSRSPPPHRRYSPGPPRERGGGYSPPRRRDYSPRRDYRDRSPRREAYSSYERAPREEPRGRYSPPRRGGGGPPPPVDDGYRRPYPDEPYVSKGRFEDDVPPPSYANGSSRRGPQPSVDDMGPARGGRMSPRGGGGGRSPPRYYSGGGGHRDDDHYYSRRR</sequence>
<feature type="compositionally biased region" description="Low complexity" evidence="3">
    <location>
        <begin position="315"/>
        <end position="325"/>
    </location>
</feature>
<feature type="compositionally biased region" description="Basic and acidic residues" evidence="3">
    <location>
        <begin position="343"/>
        <end position="355"/>
    </location>
</feature>
<dbReference type="PROSITE" id="PS50102">
    <property type="entry name" value="RRM"/>
    <property type="match status" value="2"/>
</dbReference>
<gene>
    <name evidence="5" type="ORF">L211DRAFT_454696</name>
</gene>
<dbReference type="AlphaFoldDB" id="A0A3N4LH38"/>
<dbReference type="GO" id="GO:0005737">
    <property type="term" value="C:cytoplasm"/>
    <property type="evidence" value="ECO:0007669"/>
    <property type="project" value="TreeGrafter"/>
</dbReference>
<dbReference type="GO" id="GO:0005634">
    <property type="term" value="C:nucleus"/>
    <property type="evidence" value="ECO:0007669"/>
    <property type="project" value="TreeGrafter"/>
</dbReference>
<evidence type="ECO:0000313" key="6">
    <source>
        <dbReference type="Proteomes" id="UP000267821"/>
    </source>
</evidence>
<dbReference type="Gene3D" id="3.30.70.330">
    <property type="match status" value="2"/>
</dbReference>
<evidence type="ECO:0000256" key="3">
    <source>
        <dbReference type="SAM" id="MobiDB-lite"/>
    </source>
</evidence>
<dbReference type="PANTHER" id="PTHR23003">
    <property type="entry name" value="RNA RECOGNITION MOTIF RRM DOMAIN CONTAINING PROTEIN"/>
    <property type="match status" value="1"/>
</dbReference>
<feature type="compositionally biased region" description="Basic residues" evidence="3">
    <location>
        <begin position="195"/>
        <end position="206"/>
    </location>
</feature>
<proteinExistence type="predicted"/>
<evidence type="ECO:0000256" key="1">
    <source>
        <dbReference type="ARBA" id="ARBA00022884"/>
    </source>
</evidence>
<protein>
    <recommendedName>
        <fullName evidence="4">RRM domain-containing protein</fullName>
    </recommendedName>
</protein>
<dbReference type="PANTHER" id="PTHR23003:SF51">
    <property type="entry name" value="SERINE-ARGININE PROTEIN 55"/>
    <property type="match status" value="1"/>
</dbReference>
<feature type="compositionally biased region" description="Basic and acidic residues" evidence="3">
    <location>
        <begin position="222"/>
        <end position="255"/>
    </location>
</feature>
<dbReference type="InterPro" id="IPR012677">
    <property type="entry name" value="Nucleotide-bd_a/b_plait_sf"/>
</dbReference>
<dbReference type="EMBL" id="ML121564">
    <property type="protein sequence ID" value="RPB21018.1"/>
    <property type="molecule type" value="Genomic_DNA"/>
</dbReference>